<reference evidence="2 3" key="1">
    <citation type="submission" date="2017-06" db="EMBL/GenBank/DDBJ databases">
        <title>Complete Genome Sequence of Streptomyces hawaiiensis NRRL 15010 and insights into acyldepsipeptides biosynthesis.</title>
        <authorList>
            <person name="Mariita R.M."/>
            <person name="Sello J.K."/>
        </authorList>
    </citation>
    <scope>NUCLEOTIDE SEQUENCE [LARGE SCALE GENOMIC DNA]</scope>
    <source>
        <strain evidence="2 3">ATCC 12236</strain>
    </source>
</reference>
<accession>A0A6G5RJK6</accession>
<dbReference type="Proteomes" id="UP000495940">
    <property type="component" value="Chromosome"/>
</dbReference>
<dbReference type="AlphaFoldDB" id="A0A6G5RJK6"/>
<keyword evidence="3" id="KW-1185">Reference proteome</keyword>
<evidence type="ECO:0000313" key="3">
    <source>
        <dbReference type="Proteomes" id="UP000495940"/>
    </source>
</evidence>
<feature type="region of interest" description="Disordered" evidence="1">
    <location>
        <begin position="91"/>
        <end position="110"/>
    </location>
</feature>
<name>A0A6G5RJK6_9ACTN</name>
<evidence type="ECO:0000313" key="2">
    <source>
        <dbReference type="EMBL" id="QCD58315.1"/>
    </source>
</evidence>
<organism evidence="2 3">
    <name type="scientific">Streptomyces hawaiiensis</name>
    <dbReference type="NCBI Taxonomy" id="67305"/>
    <lineage>
        <taxon>Bacteria</taxon>
        <taxon>Bacillati</taxon>
        <taxon>Actinomycetota</taxon>
        <taxon>Actinomycetes</taxon>
        <taxon>Kitasatosporales</taxon>
        <taxon>Streptomycetaceae</taxon>
        <taxon>Streptomyces</taxon>
    </lineage>
</organism>
<gene>
    <name evidence="2" type="ORF">CEB94_28330</name>
</gene>
<evidence type="ECO:0000256" key="1">
    <source>
        <dbReference type="SAM" id="MobiDB-lite"/>
    </source>
</evidence>
<proteinExistence type="predicted"/>
<dbReference type="EMBL" id="CP021978">
    <property type="protein sequence ID" value="QCD58315.1"/>
    <property type="molecule type" value="Genomic_DNA"/>
</dbReference>
<dbReference type="KEGG" id="shaw:CEB94_28330"/>
<sequence>MRSGRVWCGDACLGGGARCLRLPGGGGSGPCRGVSVLGTARWGVIPTDCSLTRQPAAGGHPPTRPLAYDGGCGPPPLRACVPLRAARVGAAAPRRAELRTHPASAPTPGA</sequence>
<protein>
    <submittedName>
        <fullName evidence="2">Uncharacterized protein</fullName>
    </submittedName>
</protein>